<evidence type="ECO:0000259" key="3">
    <source>
        <dbReference type="Pfam" id="PF02517"/>
    </source>
</evidence>
<protein>
    <recommendedName>
        <fullName evidence="3">CAAX prenyl protease 2/Lysostaphin resistance protein A-like domain-containing protein</fullName>
    </recommendedName>
</protein>
<evidence type="ECO:0000256" key="2">
    <source>
        <dbReference type="SAM" id="Phobius"/>
    </source>
</evidence>
<name>A0AB33AP67_9STRE</name>
<gene>
    <name evidence="4" type="ORF">KE3_1849</name>
</gene>
<feature type="domain" description="CAAX prenyl protease 2/Lysostaphin resistance protein A-like" evidence="3">
    <location>
        <begin position="2"/>
        <end position="61"/>
    </location>
</feature>
<dbReference type="Proteomes" id="UP000015268">
    <property type="component" value="Chromosome"/>
</dbReference>
<keyword evidence="2" id="KW-0812">Transmembrane</keyword>
<reference evidence="4 5" key="1">
    <citation type="journal article" date="2013" name="BMC Microbiol.">
        <title>Dynamics of fecal microbial communities in children with diarrhea of unknown etiology and genomic analysis of associated Streptococcus lutetiensis.</title>
        <authorList>
            <person name="Jin D."/>
            <person name="Chen C."/>
            <person name="Li L."/>
            <person name="Lu S."/>
            <person name="Li Z."/>
            <person name="Zhou Z."/>
            <person name="Jing H."/>
            <person name="Xu Y."/>
            <person name="Du P."/>
            <person name="Wang H."/>
            <person name="Xiong Y."/>
            <person name="Zheng H."/>
            <person name="Bai X."/>
            <person name="Sun H."/>
            <person name="Wang L."/>
            <person name="Ye C."/>
            <person name="Gottschalk M."/>
            <person name="Xu J."/>
        </authorList>
    </citation>
    <scope>NUCLEOTIDE SEQUENCE [LARGE SCALE GENOMIC DNA]</scope>
    <source>
        <strain evidence="4 5">033</strain>
    </source>
</reference>
<organism evidence="4 5">
    <name type="scientific">Streptococcus lutetiensis 033</name>
    <dbReference type="NCBI Taxonomy" id="1076934"/>
    <lineage>
        <taxon>Bacteria</taxon>
        <taxon>Bacillati</taxon>
        <taxon>Bacillota</taxon>
        <taxon>Bacilli</taxon>
        <taxon>Lactobacillales</taxon>
        <taxon>Streptococcaceae</taxon>
        <taxon>Streptococcus</taxon>
    </lineage>
</organism>
<comment type="similarity">
    <text evidence="1">Belongs to the UPF0177 family.</text>
</comment>
<feature type="transmembrane region" description="Helical" evidence="2">
    <location>
        <begin position="120"/>
        <end position="141"/>
    </location>
</feature>
<dbReference type="GO" id="GO:0004175">
    <property type="term" value="F:endopeptidase activity"/>
    <property type="evidence" value="ECO:0007669"/>
    <property type="project" value="UniProtKB-ARBA"/>
</dbReference>
<evidence type="ECO:0000313" key="4">
    <source>
        <dbReference type="EMBL" id="AGS06300.1"/>
    </source>
</evidence>
<dbReference type="Pfam" id="PF02517">
    <property type="entry name" value="Rce1-like"/>
    <property type="match status" value="1"/>
</dbReference>
<keyword evidence="5" id="KW-1185">Reference proteome</keyword>
<dbReference type="EMBL" id="CP003025">
    <property type="protein sequence ID" value="AGS06300.1"/>
    <property type="molecule type" value="Genomic_DNA"/>
</dbReference>
<keyword evidence="2" id="KW-1133">Transmembrane helix</keyword>
<evidence type="ECO:0000313" key="5">
    <source>
        <dbReference type="Proteomes" id="UP000015268"/>
    </source>
</evidence>
<dbReference type="GO" id="GO:0080120">
    <property type="term" value="P:CAAX-box protein maturation"/>
    <property type="evidence" value="ECO:0007669"/>
    <property type="project" value="UniProtKB-ARBA"/>
</dbReference>
<feature type="transmembrane region" description="Helical" evidence="2">
    <location>
        <begin position="78"/>
        <end position="99"/>
    </location>
</feature>
<dbReference type="InterPro" id="IPR003675">
    <property type="entry name" value="Rce1/LyrA-like_dom"/>
</dbReference>
<proteinExistence type="inferred from homology"/>
<feature type="transmembrane region" description="Helical" evidence="2">
    <location>
        <begin position="6"/>
        <end position="23"/>
    </location>
</feature>
<dbReference type="AlphaFoldDB" id="A0AB33AP67"/>
<accession>A0AB33AP67</accession>
<dbReference type="KEGG" id="slu:KE3_1849"/>
<evidence type="ECO:0000256" key="1">
    <source>
        <dbReference type="ARBA" id="ARBA00009067"/>
    </source>
</evidence>
<feature type="transmembrane region" description="Helical" evidence="2">
    <location>
        <begin position="35"/>
        <end position="58"/>
    </location>
</feature>
<keyword evidence="2" id="KW-0472">Membrane</keyword>
<sequence>MTQLKKYGIHFAILFSAFYFGLIHHDLYQGISAGLGGIIFGYVAYRYSLLYSIVLHITSNTFATITSTIKGNDTLSDLLVITIILIALITTLVVGIKYLKNRSSSHLLPQKTSSEHMTAMEKLVATSLCILDLVILIYSSFHLLS</sequence>